<accession>A0A0J9ECP1</accession>
<evidence type="ECO:0000313" key="2">
    <source>
        <dbReference type="Proteomes" id="UP000037178"/>
    </source>
</evidence>
<gene>
    <name evidence="1" type="ORF">AIOL_000709</name>
</gene>
<organism evidence="1 2">
    <name type="scientific">Candidatus Rhodobacter oscarellae</name>
    <dbReference type="NCBI Taxonomy" id="1675527"/>
    <lineage>
        <taxon>Bacteria</taxon>
        <taxon>Pseudomonadati</taxon>
        <taxon>Pseudomonadota</taxon>
        <taxon>Alphaproteobacteria</taxon>
        <taxon>Rhodobacterales</taxon>
        <taxon>Rhodobacter group</taxon>
        <taxon>Rhodobacter</taxon>
    </lineage>
</organism>
<reference evidence="1 2" key="1">
    <citation type="submission" date="2015-06" db="EMBL/GenBank/DDBJ databases">
        <title>Draft genome sequence of an Alphaproteobacteria species associated to the Mediterranean sponge Oscarella lobularis.</title>
        <authorList>
            <person name="Jourda C."/>
            <person name="Santini S."/>
            <person name="Claverie J.-M."/>
        </authorList>
    </citation>
    <scope>NUCLEOTIDE SEQUENCE [LARGE SCALE GENOMIC DNA]</scope>
    <source>
        <strain evidence="1">IGS</strain>
    </source>
</reference>
<evidence type="ECO:0000313" key="1">
    <source>
        <dbReference type="EMBL" id="KMW60547.1"/>
    </source>
</evidence>
<keyword evidence="2" id="KW-1185">Reference proteome</keyword>
<comment type="caution">
    <text evidence="1">The sequence shown here is derived from an EMBL/GenBank/DDBJ whole genome shotgun (WGS) entry which is preliminary data.</text>
</comment>
<dbReference type="EMBL" id="LFTY01000001">
    <property type="protein sequence ID" value="KMW60547.1"/>
    <property type="molecule type" value="Genomic_DNA"/>
</dbReference>
<dbReference type="PATRIC" id="fig|1675527.3.peg.765"/>
<proteinExistence type="predicted"/>
<dbReference type="AlphaFoldDB" id="A0A0J9ECP1"/>
<name>A0A0J9ECP1_9RHOB</name>
<sequence>MMVIDGVVTLLAGMLMIVVLRHALFMRATAYAVGVIASIGLMHNAIWSYPAPFESVFSATWVEQARAETQPNTFAALGTTYPLTEEGWARVRSEAITIGENGIAWVQSFAGPIGQQTASVATP</sequence>
<dbReference type="Proteomes" id="UP000037178">
    <property type="component" value="Unassembled WGS sequence"/>
</dbReference>
<protein>
    <submittedName>
        <fullName evidence="1">Uncharacterized protein</fullName>
    </submittedName>
</protein>